<dbReference type="EMBL" id="JBBNAF010000002">
    <property type="protein sequence ID" value="KAK9162283.1"/>
    <property type="molecule type" value="Genomic_DNA"/>
</dbReference>
<organism evidence="2 3">
    <name type="scientific">Stephania yunnanensis</name>
    <dbReference type="NCBI Taxonomy" id="152371"/>
    <lineage>
        <taxon>Eukaryota</taxon>
        <taxon>Viridiplantae</taxon>
        <taxon>Streptophyta</taxon>
        <taxon>Embryophyta</taxon>
        <taxon>Tracheophyta</taxon>
        <taxon>Spermatophyta</taxon>
        <taxon>Magnoliopsida</taxon>
        <taxon>Ranunculales</taxon>
        <taxon>Menispermaceae</taxon>
        <taxon>Menispermoideae</taxon>
        <taxon>Cissampelideae</taxon>
        <taxon>Stephania</taxon>
    </lineage>
</organism>
<feature type="compositionally biased region" description="Basic residues" evidence="1">
    <location>
        <begin position="54"/>
        <end position="70"/>
    </location>
</feature>
<feature type="region of interest" description="Disordered" evidence="1">
    <location>
        <begin position="1"/>
        <end position="70"/>
    </location>
</feature>
<protein>
    <submittedName>
        <fullName evidence="2">Uncharacterized protein</fullName>
    </submittedName>
</protein>
<gene>
    <name evidence="2" type="ORF">Syun_003185</name>
</gene>
<evidence type="ECO:0000313" key="2">
    <source>
        <dbReference type="EMBL" id="KAK9162283.1"/>
    </source>
</evidence>
<dbReference type="Proteomes" id="UP001420932">
    <property type="component" value="Unassembled WGS sequence"/>
</dbReference>
<feature type="compositionally biased region" description="Basic and acidic residues" evidence="1">
    <location>
        <begin position="11"/>
        <end position="29"/>
    </location>
</feature>
<reference evidence="2 3" key="1">
    <citation type="submission" date="2024-01" db="EMBL/GenBank/DDBJ databases">
        <title>Genome assemblies of Stephania.</title>
        <authorList>
            <person name="Yang L."/>
        </authorList>
    </citation>
    <scope>NUCLEOTIDE SEQUENCE [LARGE SCALE GENOMIC DNA]</scope>
    <source>
        <strain evidence="2">YNDBR</strain>
        <tissue evidence="2">Leaf</tissue>
    </source>
</reference>
<sequence>MSKGGAKNRKGKEDIKDMVLGKGEREIEKPISGGEGRTKNMRKGRRNGTERTCGRKGRSGKKQRGVERRRWKKIRWEGKKRRGLGFLGGERRGLATSV</sequence>
<evidence type="ECO:0000313" key="3">
    <source>
        <dbReference type="Proteomes" id="UP001420932"/>
    </source>
</evidence>
<dbReference type="AlphaFoldDB" id="A0AAP0L0R6"/>
<accession>A0AAP0L0R6</accession>
<name>A0AAP0L0R6_9MAGN</name>
<proteinExistence type="predicted"/>
<keyword evidence="3" id="KW-1185">Reference proteome</keyword>
<evidence type="ECO:0000256" key="1">
    <source>
        <dbReference type="SAM" id="MobiDB-lite"/>
    </source>
</evidence>
<comment type="caution">
    <text evidence="2">The sequence shown here is derived from an EMBL/GenBank/DDBJ whole genome shotgun (WGS) entry which is preliminary data.</text>
</comment>
<feature type="compositionally biased region" description="Basic residues" evidence="1">
    <location>
        <begin position="1"/>
        <end position="10"/>
    </location>
</feature>